<evidence type="ECO:0000313" key="9">
    <source>
        <dbReference type="Proteomes" id="UP000029734"/>
    </source>
</evidence>
<dbReference type="InterPro" id="IPR001492">
    <property type="entry name" value="Flagellin"/>
</dbReference>
<comment type="function">
    <text evidence="4">Flagellin is the subunit protein which polymerizes to form the filaments of bacterial flagella.</text>
</comment>
<dbReference type="PRINTS" id="PR00207">
    <property type="entry name" value="FLAGELLIN"/>
</dbReference>
<dbReference type="GO" id="GO:0005576">
    <property type="term" value="C:extracellular region"/>
    <property type="evidence" value="ECO:0007669"/>
    <property type="project" value="UniProtKB-SubCell"/>
</dbReference>
<dbReference type="OrthoDB" id="9796789at2"/>
<dbReference type="Proteomes" id="UP000029734">
    <property type="component" value="Unassembled WGS sequence"/>
</dbReference>
<evidence type="ECO:0000256" key="4">
    <source>
        <dbReference type="RuleBase" id="RU362073"/>
    </source>
</evidence>
<reference evidence="8 9" key="1">
    <citation type="submission" date="2014-08" db="EMBL/GenBank/DDBJ databases">
        <authorList>
            <person name="den Bakker H.C."/>
        </authorList>
    </citation>
    <scope>NUCLEOTIDE SEQUENCE [LARGE SCALE GENOMIC DNA]</scope>
    <source>
        <strain evidence="8 9">DSM 18334</strain>
    </source>
</reference>
<evidence type="ECO:0000259" key="7">
    <source>
        <dbReference type="Pfam" id="PF00700"/>
    </source>
</evidence>
<evidence type="ECO:0000256" key="5">
    <source>
        <dbReference type="SAM" id="Coils"/>
    </source>
</evidence>
<dbReference type="Pfam" id="PF00700">
    <property type="entry name" value="Flagellin_C"/>
    <property type="match status" value="1"/>
</dbReference>
<feature type="domain" description="Flagellin C-terminal" evidence="7">
    <location>
        <begin position="484"/>
        <end position="568"/>
    </location>
</feature>
<dbReference type="InterPro" id="IPR001029">
    <property type="entry name" value="Flagellin_N"/>
</dbReference>
<comment type="subcellular location">
    <subcellularLocation>
        <location evidence="4">Secreted</location>
    </subcellularLocation>
    <subcellularLocation>
        <location evidence="4">Bacterial flagellum</location>
    </subcellularLocation>
</comment>
<dbReference type="EMBL" id="JQCR01000002">
    <property type="protein sequence ID" value="KGE20414.1"/>
    <property type="molecule type" value="Genomic_DNA"/>
</dbReference>
<dbReference type="PANTHER" id="PTHR42792">
    <property type="entry name" value="FLAGELLIN"/>
    <property type="match status" value="1"/>
</dbReference>
<proteinExistence type="inferred from homology"/>
<dbReference type="Pfam" id="PF00669">
    <property type="entry name" value="Flagellin_N"/>
    <property type="match status" value="1"/>
</dbReference>
<evidence type="ECO:0000259" key="6">
    <source>
        <dbReference type="Pfam" id="PF00669"/>
    </source>
</evidence>
<dbReference type="InterPro" id="IPR046358">
    <property type="entry name" value="Flagellin_C"/>
</dbReference>
<comment type="caution">
    <text evidence="8">The sequence shown here is derived from an EMBL/GenBank/DDBJ whole genome shotgun (WGS) entry which is preliminary data.</text>
</comment>
<reference evidence="8 9" key="2">
    <citation type="submission" date="2014-10" db="EMBL/GenBank/DDBJ databases">
        <title>Comparative genomics of the Paenibacillus odorifer group.</title>
        <authorList>
            <person name="Tsai Y.-C."/>
            <person name="Martin N."/>
            <person name="Korlach J."/>
            <person name="Wiedmann M."/>
        </authorList>
    </citation>
    <scope>NUCLEOTIDE SEQUENCE [LARGE SCALE GENOMIC DNA]</scope>
    <source>
        <strain evidence="8 9">DSM 18334</strain>
    </source>
</reference>
<accession>A0A098MCW6</accession>
<dbReference type="AlphaFoldDB" id="A0A098MCW6"/>
<dbReference type="NCBIfam" id="NF033876">
    <property type="entry name" value="flagella_HExxH"/>
    <property type="match status" value="1"/>
</dbReference>
<dbReference type="GO" id="GO:0005198">
    <property type="term" value="F:structural molecule activity"/>
    <property type="evidence" value="ECO:0007669"/>
    <property type="project" value="UniProtKB-UniRule"/>
</dbReference>
<gene>
    <name evidence="8" type="ORF">PWYN_14485</name>
</gene>
<keyword evidence="4" id="KW-0964">Secreted</keyword>
<sequence length="569" mass="60355">MRINHNVAALNTSRQLATNTFETNKSIEKLSSGLRINRAGDDAAGLSISEKMRGQIRGLAQAQRNIQDGISLIQTSEGALTEVHSILQRSRELAVQAGNDTNTNEDKQNIQNEIDQLRNEVDKIANYTEFNTIKLLNKPASTGTAILDNLQKGWLAASEKLVQDTFGIGGKNSNFSIILDTTIDGPGNTLAMVQYSFTPGVPGPGGNLQLHLDMADFTNSTYPNGGGFIANDRIIAHEMTHAAMAASINISTGMHSWFMEGTAEAVQGADERLSFSMGGMTSQQLADRIGTGSSAWGGTSDDYSMGYAAVRYLDYLISNNGGSGVKDIITNMASNTTLELEDAINANVQLNGLGINTLADFATQFRSAAAGGGVHYINTVLIPALANSDTGSILGSDRASSIGGGAAVKNNSDVVDESGYGTITSDPLTSYVEIWPSNTTADSIHIQVGANSDQHMDIQSTDVRSSSLGISAADVITNAGAAITIFDSAIKNVSMFRSSLGALQNRLEHSLLIAHNSEENLTAAESRIRDVDMAKEMMSQTKSNILAQAAQAMLAQANQQPQGVLQLLR</sequence>
<feature type="coiled-coil region" evidence="5">
    <location>
        <begin position="100"/>
        <end position="127"/>
    </location>
</feature>
<evidence type="ECO:0000313" key="8">
    <source>
        <dbReference type="EMBL" id="KGE20414.1"/>
    </source>
</evidence>
<dbReference type="eggNOG" id="COG1344">
    <property type="taxonomic scope" value="Bacteria"/>
</dbReference>
<keyword evidence="5" id="KW-0175">Coiled coil</keyword>
<keyword evidence="3 4" id="KW-0975">Bacterial flagellum</keyword>
<evidence type="ECO:0000256" key="2">
    <source>
        <dbReference type="ARBA" id="ARBA00020110"/>
    </source>
</evidence>
<dbReference type="SUPFAM" id="SSF64518">
    <property type="entry name" value="Phase 1 flagellin"/>
    <property type="match status" value="1"/>
</dbReference>
<organism evidence="8 9">
    <name type="scientific">Paenibacillus wynnii</name>
    <dbReference type="NCBI Taxonomy" id="268407"/>
    <lineage>
        <taxon>Bacteria</taxon>
        <taxon>Bacillati</taxon>
        <taxon>Bacillota</taxon>
        <taxon>Bacilli</taxon>
        <taxon>Bacillales</taxon>
        <taxon>Paenibacillaceae</taxon>
        <taxon>Paenibacillus</taxon>
    </lineage>
</organism>
<dbReference type="STRING" id="268407.PWYN_14485"/>
<feature type="domain" description="Flagellin N-terminal" evidence="6">
    <location>
        <begin position="3"/>
        <end position="138"/>
    </location>
</feature>
<dbReference type="Gene3D" id="1.20.1330.10">
    <property type="entry name" value="f41 fragment of flagellin, N-terminal domain"/>
    <property type="match status" value="2"/>
</dbReference>
<keyword evidence="9" id="KW-1185">Reference proteome</keyword>
<evidence type="ECO:0000256" key="3">
    <source>
        <dbReference type="ARBA" id="ARBA00023143"/>
    </source>
</evidence>
<dbReference type="PANTHER" id="PTHR42792:SF2">
    <property type="entry name" value="FLAGELLIN"/>
    <property type="match status" value="1"/>
</dbReference>
<protein>
    <recommendedName>
        <fullName evidence="2 4">Flagellin</fullName>
    </recommendedName>
</protein>
<dbReference type="Gene3D" id="6.10.10.10">
    <property type="entry name" value="Flagellar export chaperone, C-terminal domain"/>
    <property type="match status" value="1"/>
</dbReference>
<comment type="similarity">
    <text evidence="1 4">Belongs to the bacterial flagellin family.</text>
</comment>
<dbReference type="RefSeq" id="WP_036652630.1">
    <property type="nucleotide sequence ID" value="NZ_JQCR01000002.1"/>
</dbReference>
<evidence type="ECO:0000256" key="1">
    <source>
        <dbReference type="ARBA" id="ARBA00005709"/>
    </source>
</evidence>
<name>A0A098MCW6_9BACL</name>
<dbReference type="InterPro" id="IPR042187">
    <property type="entry name" value="Flagellin_C_sub2"/>
</dbReference>
<dbReference type="GO" id="GO:0009288">
    <property type="term" value="C:bacterial-type flagellum"/>
    <property type="evidence" value="ECO:0007669"/>
    <property type="project" value="UniProtKB-SubCell"/>
</dbReference>